<dbReference type="PANTHER" id="PTHR11091">
    <property type="entry name" value="OXIDOREDUCTASE-RELATED"/>
    <property type="match status" value="1"/>
</dbReference>
<dbReference type="Proteomes" id="UP000887575">
    <property type="component" value="Unassembled WGS sequence"/>
</dbReference>
<keyword evidence="1" id="KW-0560">Oxidoreductase</keyword>
<dbReference type="InterPro" id="IPR036111">
    <property type="entry name" value="Mal/L-sulfo/L-lacto_DH-like_sf"/>
</dbReference>
<protein>
    <submittedName>
        <fullName evidence="3">Malate dehydrogenase</fullName>
    </submittedName>
</protein>
<sequence length="373" mass="40125">MIIKKTFNDSEEVLVSKKELRNFVLRCLEKVGCDHSHAQQLADILICSDYRGHYSHGVNRLGIYVHDLATGSTAPQGEPFIIKQKGGTAWVDGNNLLGAVVGNFCTRLAVQKAKEHGIGMVVAKNSNHFGIAGWYAQYAMEMGCIGMAFTNTSPCVFPTRSSEKALGSNPICFAAPAQSGDNFFLDMASTTVAFGKIEVVDKRGGKTIPPCWGADANGRETTNPKVVLNGGGLQPLGGSEPTGGYKGTGLCMMVEVLCGILGGAAFGKNVRMWQTTDTTADLGQCFMAIDPECFAPGFAERLQSFLDQTRSSDAIDDDPILVAGDPERAHMAMCDDLDGLVYKKSQLKHLADLANRYDVEMLKTKVHLSAQQA</sequence>
<dbReference type="SUPFAM" id="SSF89733">
    <property type="entry name" value="L-sulfolactate dehydrogenase-like"/>
    <property type="match status" value="1"/>
</dbReference>
<dbReference type="Pfam" id="PF02615">
    <property type="entry name" value="Ldh_2"/>
    <property type="match status" value="1"/>
</dbReference>
<evidence type="ECO:0000313" key="3">
    <source>
        <dbReference type="WBParaSite" id="MBELARI_LOCUS21193"/>
    </source>
</evidence>
<dbReference type="PANTHER" id="PTHR11091:SF4">
    <property type="entry name" value="MALATE DEHYDROGENASE"/>
    <property type="match status" value="1"/>
</dbReference>
<dbReference type="InterPro" id="IPR043143">
    <property type="entry name" value="Mal/L-sulf/L-lact_DH-like_NADP"/>
</dbReference>
<dbReference type="GO" id="GO:0016491">
    <property type="term" value="F:oxidoreductase activity"/>
    <property type="evidence" value="ECO:0007669"/>
    <property type="project" value="UniProtKB-KW"/>
</dbReference>
<dbReference type="WBParaSite" id="MBELARI_LOCUS21193">
    <property type="protein sequence ID" value="MBELARI_LOCUS21193"/>
    <property type="gene ID" value="MBELARI_LOCUS21193"/>
</dbReference>
<evidence type="ECO:0000256" key="1">
    <source>
        <dbReference type="ARBA" id="ARBA00023002"/>
    </source>
</evidence>
<organism evidence="2 3">
    <name type="scientific">Mesorhabditis belari</name>
    <dbReference type="NCBI Taxonomy" id="2138241"/>
    <lineage>
        <taxon>Eukaryota</taxon>
        <taxon>Metazoa</taxon>
        <taxon>Ecdysozoa</taxon>
        <taxon>Nematoda</taxon>
        <taxon>Chromadorea</taxon>
        <taxon>Rhabditida</taxon>
        <taxon>Rhabditina</taxon>
        <taxon>Rhabditomorpha</taxon>
        <taxon>Rhabditoidea</taxon>
        <taxon>Rhabditidae</taxon>
        <taxon>Mesorhabditinae</taxon>
        <taxon>Mesorhabditis</taxon>
    </lineage>
</organism>
<dbReference type="InterPro" id="IPR043144">
    <property type="entry name" value="Mal/L-sulf/L-lact_DH-like_ah"/>
</dbReference>
<name>A0AAF3F610_9BILA</name>
<evidence type="ECO:0000313" key="2">
    <source>
        <dbReference type="Proteomes" id="UP000887575"/>
    </source>
</evidence>
<dbReference type="Gene3D" id="3.30.1370.60">
    <property type="entry name" value="Hypothetical oxidoreductase yiak, domain 2"/>
    <property type="match status" value="1"/>
</dbReference>
<accession>A0AAF3F610</accession>
<dbReference type="InterPro" id="IPR003767">
    <property type="entry name" value="Malate/L-lactate_DH-like"/>
</dbReference>
<keyword evidence="2" id="KW-1185">Reference proteome</keyword>
<reference evidence="3" key="1">
    <citation type="submission" date="2024-02" db="UniProtKB">
        <authorList>
            <consortium name="WormBaseParasite"/>
        </authorList>
    </citation>
    <scope>IDENTIFICATION</scope>
</reference>
<dbReference type="AlphaFoldDB" id="A0AAF3F610"/>
<dbReference type="Gene3D" id="1.10.1530.10">
    <property type="match status" value="1"/>
</dbReference>
<proteinExistence type="predicted"/>